<sequence>MPRTQIAPAAPPGDAATADLVRLRDVCIVHGRGDRATVAVEGVDLAIGRREFLCVIGPSGCGKSTMLKAIAGLLPAGTVQGSITIEGRSPEDARRANSFAYVFQEPVLAPWRTALENVRLPLEVARGRSPEQRRSPEELLELVGLAGAADKLPGQLSGGMRQRVSIARALTLHPSVLLMDEPFGALDEITRDHMHTELLSIWAATDASVVMVTHSLTEAVFMADRVLVMSPRPGRITAELAVEFERPRTHQLKSDLAFHQKVDELRAALEDA</sequence>
<dbReference type="RefSeq" id="WP_165640225.1">
    <property type="nucleotide sequence ID" value="NZ_FNCF01000003.1"/>
</dbReference>
<dbReference type="InterPro" id="IPR027417">
    <property type="entry name" value="P-loop_NTPase"/>
</dbReference>
<dbReference type="PROSITE" id="PS00211">
    <property type="entry name" value="ABC_TRANSPORTER_1"/>
    <property type="match status" value="1"/>
</dbReference>
<name>A0A1G7SUV8_9ACTN</name>
<dbReference type="Gene3D" id="3.40.50.300">
    <property type="entry name" value="P-loop containing nucleotide triphosphate hydrolases"/>
    <property type="match status" value="1"/>
</dbReference>
<keyword evidence="1" id="KW-0813">Transport</keyword>
<evidence type="ECO:0000256" key="2">
    <source>
        <dbReference type="ARBA" id="ARBA00022741"/>
    </source>
</evidence>
<keyword evidence="6" id="KW-1185">Reference proteome</keyword>
<organism evidence="5 6">
    <name type="scientific">Klenkia brasiliensis</name>
    <dbReference type="NCBI Taxonomy" id="333142"/>
    <lineage>
        <taxon>Bacteria</taxon>
        <taxon>Bacillati</taxon>
        <taxon>Actinomycetota</taxon>
        <taxon>Actinomycetes</taxon>
        <taxon>Geodermatophilales</taxon>
        <taxon>Geodermatophilaceae</taxon>
        <taxon>Klenkia</taxon>
    </lineage>
</organism>
<keyword evidence="2" id="KW-0547">Nucleotide-binding</keyword>
<proteinExistence type="predicted"/>
<dbReference type="InterPro" id="IPR050166">
    <property type="entry name" value="ABC_transporter_ATP-bind"/>
</dbReference>
<dbReference type="Pfam" id="PF00005">
    <property type="entry name" value="ABC_tran"/>
    <property type="match status" value="1"/>
</dbReference>
<dbReference type="PANTHER" id="PTHR42788">
    <property type="entry name" value="TAURINE IMPORT ATP-BINDING PROTEIN-RELATED"/>
    <property type="match status" value="1"/>
</dbReference>
<dbReference type="SMART" id="SM00382">
    <property type="entry name" value="AAA"/>
    <property type="match status" value="1"/>
</dbReference>
<dbReference type="AlphaFoldDB" id="A0A1G7SUV8"/>
<accession>A0A1G7SUV8</accession>
<evidence type="ECO:0000259" key="4">
    <source>
        <dbReference type="PROSITE" id="PS50893"/>
    </source>
</evidence>
<feature type="domain" description="ABC transporter" evidence="4">
    <location>
        <begin position="21"/>
        <end position="256"/>
    </location>
</feature>
<dbReference type="Proteomes" id="UP000198863">
    <property type="component" value="Unassembled WGS sequence"/>
</dbReference>
<dbReference type="GO" id="GO:0016887">
    <property type="term" value="F:ATP hydrolysis activity"/>
    <property type="evidence" value="ECO:0007669"/>
    <property type="project" value="InterPro"/>
</dbReference>
<dbReference type="GO" id="GO:0005524">
    <property type="term" value="F:ATP binding"/>
    <property type="evidence" value="ECO:0007669"/>
    <property type="project" value="UniProtKB-KW"/>
</dbReference>
<dbReference type="InterPro" id="IPR003439">
    <property type="entry name" value="ABC_transporter-like_ATP-bd"/>
</dbReference>
<protein>
    <submittedName>
        <fullName evidence="5">NitT/TauT family transport system ATP-binding protein</fullName>
    </submittedName>
</protein>
<dbReference type="PANTHER" id="PTHR42788:SF13">
    <property type="entry name" value="ALIPHATIC SULFONATES IMPORT ATP-BINDING PROTEIN SSUB"/>
    <property type="match status" value="1"/>
</dbReference>
<dbReference type="CDD" id="cd03293">
    <property type="entry name" value="ABC_NrtD_SsuB_transporters"/>
    <property type="match status" value="1"/>
</dbReference>
<reference evidence="6" key="1">
    <citation type="submission" date="2016-10" db="EMBL/GenBank/DDBJ databases">
        <authorList>
            <person name="Varghese N."/>
            <person name="Submissions S."/>
        </authorList>
    </citation>
    <scope>NUCLEOTIDE SEQUENCE [LARGE SCALE GENOMIC DNA]</scope>
    <source>
        <strain evidence="6">DSM 44526</strain>
    </source>
</reference>
<dbReference type="InterPro" id="IPR003593">
    <property type="entry name" value="AAA+_ATPase"/>
</dbReference>
<dbReference type="EMBL" id="FNCF01000003">
    <property type="protein sequence ID" value="SDG26857.1"/>
    <property type="molecule type" value="Genomic_DNA"/>
</dbReference>
<evidence type="ECO:0000256" key="3">
    <source>
        <dbReference type="ARBA" id="ARBA00022840"/>
    </source>
</evidence>
<gene>
    <name evidence="5" type="ORF">SAMN05660324_2180</name>
</gene>
<keyword evidence="3 5" id="KW-0067">ATP-binding</keyword>
<evidence type="ECO:0000313" key="5">
    <source>
        <dbReference type="EMBL" id="SDG26857.1"/>
    </source>
</evidence>
<dbReference type="InterPro" id="IPR017871">
    <property type="entry name" value="ABC_transporter-like_CS"/>
</dbReference>
<evidence type="ECO:0000256" key="1">
    <source>
        <dbReference type="ARBA" id="ARBA00022448"/>
    </source>
</evidence>
<evidence type="ECO:0000313" key="6">
    <source>
        <dbReference type="Proteomes" id="UP000198863"/>
    </source>
</evidence>
<dbReference type="SUPFAM" id="SSF52540">
    <property type="entry name" value="P-loop containing nucleoside triphosphate hydrolases"/>
    <property type="match status" value="1"/>
</dbReference>
<dbReference type="PROSITE" id="PS50893">
    <property type="entry name" value="ABC_TRANSPORTER_2"/>
    <property type="match status" value="1"/>
</dbReference>